<evidence type="ECO:0000313" key="6">
    <source>
        <dbReference type="Proteomes" id="UP000043764"/>
    </source>
</evidence>
<dbReference type="SUPFAM" id="SSF53822">
    <property type="entry name" value="Periplasmic binding protein-like I"/>
    <property type="match status" value="1"/>
</dbReference>
<reference evidence="6" key="1">
    <citation type="submission" date="2015-05" db="EMBL/GenBank/DDBJ databases">
        <authorList>
            <person name="Rodrigo-Torres Lidia"/>
            <person name="Arahal R.David."/>
        </authorList>
    </citation>
    <scope>NUCLEOTIDE SEQUENCE [LARGE SCALE GENOMIC DNA]</scope>
    <source>
        <strain evidence="6">CECT 7321</strain>
    </source>
</reference>
<dbReference type="InterPro" id="IPR046335">
    <property type="entry name" value="LacI/GalR-like_sensor"/>
</dbReference>
<dbReference type="GO" id="GO:0000976">
    <property type="term" value="F:transcription cis-regulatory region binding"/>
    <property type="evidence" value="ECO:0007669"/>
    <property type="project" value="TreeGrafter"/>
</dbReference>
<dbReference type="GO" id="GO:0003700">
    <property type="term" value="F:DNA-binding transcription factor activity"/>
    <property type="evidence" value="ECO:0007669"/>
    <property type="project" value="TreeGrafter"/>
</dbReference>
<gene>
    <name evidence="5" type="primary">exuR_1</name>
    <name evidence="5" type="ORF">NIT7321_00974</name>
</gene>
<dbReference type="InterPro" id="IPR010982">
    <property type="entry name" value="Lambda_DNA-bd_dom_sf"/>
</dbReference>
<dbReference type="CDD" id="cd01392">
    <property type="entry name" value="HTH_LacI"/>
    <property type="match status" value="1"/>
</dbReference>
<protein>
    <submittedName>
        <fullName evidence="5">Putative galacturonate locus repressor</fullName>
    </submittedName>
</protein>
<feature type="domain" description="HTH lacI-type" evidence="4">
    <location>
        <begin position="15"/>
        <end position="69"/>
    </location>
</feature>
<dbReference type="Gene3D" id="1.10.260.40">
    <property type="entry name" value="lambda repressor-like DNA-binding domains"/>
    <property type="match status" value="1"/>
</dbReference>
<dbReference type="STRING" id="481446.NIT7645_02329"/>
<organism evidence="5 6">
    <name type="scientific">Phaeobacter italicus</name>
    <dbReference type="NCBI Taxonomy" id="481446"/>
    <lineage>
        <taxon>Bacteria</taxon>
        <taxon>Pseudomonadati</taxon>
        <taxon>Pseudomonadota</taxon>
        <taxon>Alphaproteobacteria</taxon>
        <taxon>Rhodobacterales</taxon>
        <taxon>Roseobacteraceae</taxon>
        <taxon>Phaeobacter</taxon>
    </lineage>
</organism>
<dbReference type="PANTHER" id="PTHR30146">
    <property type="entry name" value="LACI-RELATED TRANSCRIPTIONAL REPRESSOR"/>
    <property type="match status" value="1"/>
</dbReference>
<evidence type="ECO:0000256" key="1">
    <source>
        <dbReference type="ARBA" id="ARBA00023015"/>
    </source>
</evidence>
<dbReference type="CDD" id="cd06278">
    <property type="entry name" value="PBP1_LacI-like"/>
    <property type="match status" value="1"/>
</dbReference>
<evidence type="ECO:0000256" key="2">
    <source>
        <dbReference type="ARBA" id="ARBA00023125"/>
    </source>
</evidence>
<evidence type="ECO:0000259" key="4">
    <source>
        <dbReference type="PROSITE" id="PS50932"/>
    </source>
</evidence>
<evidence type="ECO:0000313" key="5">
    <source>
        <dbReference type="EMBL" id="CRL10131.1"/>
    </source>
</evidence>
<dbReference type="Gene3D" id="3.40.50.2300">
    <property type="match status" value="2"/>
</dbReference>
<keyword evidence="1" id="KW-0805">Transcription regulation</keyword>
<dbReference type="PROSITE" id="PS50932">
    <property type="entry name" value="HTH_LACI_2"/>
    <property type="match status" value="1"/>
</dbReference>
<keyword evidence="3" id="KW-0804">Transcription</keyword>
<dbReference type="Proteomes" id="UP000043764">
    <property type="component" value="Unassembled WGS sequence"/>
</dbReference>
<dbReference type="InterPro" id="IPR028082">
    <property type="entry name" value="Peripla_BP_I"/>
</dbReference>
<dbReference type="PANTHER" id="PTHR30146:SF109">
    <property type="entry name" value="HTH-TYPE TRANSCRIPTIONAL REGULATOR GALS"/>
    <property type="match status" value="1"/>
</dbReference>
<dbReference type="AlphaFoldDB" id="A0A0H5CZ31"/>
<dbReference type="Pfam" id="PF13377">
    <property type="entry name" value="Peripla_BP_3"/>
    <property type="match status" value="1"/>
</dbReference>
<dbReference type="InterPro" id="IPR000843">
    <property type="entry name" value="HTH_LacI"/>
</dbReference>
<proteinExistence type="predicted"/>
<dbReference type="SUPFAM" id="SSF47413">
    <property type="entry name" value="lambda repressor-like DNA-binding domains"/>
    <property type="match status" value="1"/>
</dbReference>
<dbReference type="RefSeq" id="WP_050672764.1">
    <property type="nucleotide sequence ID" value="NZ_CVRL01000013.1"/>
</dbReference>
<sequence length="337" mass="35886">MKRPSPDITKRKPRATAADVAEIAGVSRSAVSRAFTPGAYLDQEKRERILLAAHELGYQPNALAATLQGARSNLVAVFAGEMRNEYDKEATAALIAGLNAVGKWPVVIAGGGDTAREAVTQVLRYPLDAMILRSGSIASEIVELCSKLNIPVIASGRIIEAKGVDNICLLNHDAAALAADLLAERGRSRIALVGGPGDFGATGERRSGFLNGLDRHGLTLVGEYAGNYTTESGYFATERLLEHAEFDGIFCANDAMAIGALGALRDAGKGIPTDVSVVGFDDIEMARWPGVRLTTLRNPIDDMVDAVLSSLDRRLADPNASEQTTRLHAEIILRDTH</sequence>
<evidence type="ECO:0000256" key="3">
    <source>
        <dbReference type="ARBA" id="ARBA00023163"/>
    </source>
</evidence>
<keyword evidence="2" id="KW-0238">DNA-binding</keyword>
<dbReference type="Pfam" id="PF00356">
    <property type="entry name" value="LacI"/>
    <property type="match status" value="1"/>
</dbReference>
<keyword evidence="6" id="KW-1185">Reference proteome</keyword>
<dbReference type="SMART" id="SM00354">
    <property type="entry name" value="HTH_LACI"/>
    <property type="match status" value="1"/>
</dbReference>
<accession>A0A0H5CZ31</accession>
<name>A0A0H5CZ31_9RHOB</name>
<dbReference type="EMBL" id="CVRL01000013">
    <property type="protein sequence ID" value="CRL10131.1"/>
    <property type="molecule type" value="Genomic_DNA"/>
</dbReference>